<dbReference type="InterPro" id="IPR036890">
    <property type="entry name" value="HATPase_C_sf"/>
</dbReference>
<dbReference type="GO" id="GO:0004674">
    <property type="term" value="F:protein serine/threonine kinase activity"/>
    <property type="evidence" value="ECO:0007669"/>
    <property type="project" value="UniProtKB-KW"/>
</dbReference>
<gene>
    <name evidence="3" type="ORF">SAMN05216296_1149</name>
</gene>
<accession>A0A1H2EY98</accession>
<proteinExistence type="predicted"/>
<keyword evidence="3" id="KW-0808">Transferase</keyword>
<dbReference type="InterPro" id="IPR003594">
    <property type="entry name" value="HATPase_dom"/>
</dbReference>
<evidence type="ECO:0000313" key="4">
    <source>
        <dbReference type="Proteomes" id="UP000243232"/>
    </source>
</evidence>
<dbReference type="SUPFAM" id="SSF55874">
    <property type="entry name" value="ATPase domain of HSP90 chaperone/DNA topoisomerase II/histidine kinase"/>
    <property type="match status" value="1"/>
</dbReference>
<evidence type="ECO:0000313" key="3">
    <source>
        <dbReference type="EMBL" id="SDT99698.1"/>
    </source>
</evidence>
<evidence type="ECO:0000256" key="1">
    <source>
        <dbReference type="ARBA" id="ARBA00022527"/>
    </source>
</evidence>
<reference evidence="4" key="1">
    <citation type="submission" date="2016-10" db="EMBL/GenBank/DDBJ databases">
        <authorList>
            <person name="Varghese N."/>
            <person name="Submissions S."/>
        </authorList>
    </citation>
    <scope>NUCLEOTIDE SEQUENCE [LARGE SCALE GENOMIC DNA]</scope>
    <source>
        <strain evidence="4">DSM 17875</strain>
    </source>
</reference>
<dbReference type="PANTHER" id="PTHR35526">
    <property type="entry name" value="ANTI-SIGMA-F FACTOR RSBW-RELATED"/>
    <property type="match status" value="1"/>
</dbReference>
<sequence length="134" mass="14857">MGFMILHGSEQLDQALDWLQSLLEMEKVAVEVICDLKVVVDEMVANTFMYGRSGHQGGWIKLSLERQGNCLNLMIEDNGDPFDPLQQAPAEITGAMQDRPVGGLGLLLVKSLTDVQQYQRAGDRNILVLSKNLN</sequence>
<dbReference type="PANTHER" id="PTHR35526:SF6">
    <property type="entry name" value="SLR1861 PROTEIN"/>
    <property type="match status" value="1"/>
</dbReference>
<evidence type="ECO:0000259" key="2">
    <source>
        <dbReference type="Pfam" id="PF13581"/>
    </source>
</evidence>
<keyword evidence="1" id="KW-0723">Serine/threonine-protein kinase</keyword>
<name>A0A1H2EY98_9PSED</name>
<organism evidence="3 4">
    <name type="scientific">Pseudomonas pohangensis</name>
    <dbReference type="NCBI Taxonomy" id="364197"/>
    <lineage>
        <taxon>Bacteria</taxon>
        <taxon>Pseudomonadati</taxon>
        <taxon>Pseudomonadota</taxon>
        <taxon>Gammaproteobacteria</taxon>
        <taxon>Pseudomonadales</taxon>
        <taxon>Pseudomonadaceae</taxon>
        <taxon>Pseudomonas</taxon>
    </lineage>
</organism>
<dbReference type="OrthoDB" id="9792240at2"/>
<dbReference type="Proteomes" id="UP000243232">
    <property type="component" value="Chromosome I"/>
</dbReference>
<keyword evidence="3" id="KW-0418">Kinase</keyword>
<dbReference type="InterPro" id="IPR050267">
    <property type="entry name" value="Anti-sigma-factor_SerPK"/>
</dbReference>
<dbReference type="AlphaFoldDB" id="A0A1H2EY98"/>
<dbReference type="STRING" id="364197.SAMN05216296_1149"/>
<keyword evidence="4" id="KW-1185">Reference proteome</keyword>
<protein>
    <submittedName>
        <fullName evidence="3">Serine/threonine-protein kinase RsbW</fullName>
    </submittedName>
</protein>
<dbReference type="Pfam" id="PF13581">
    <property type="entry name" value="HATPase_c_2"/>
    <property type="match status" value="1"/>
</dbReference>
<dbReference type="EMBL" id="LT629785">
    <property type="protein sequence ID" value="SDT99698.1"/>
    <property type="molecule type" value="Genomic_DNA"/>
</dbReference>
<dbReference type="RefSeq" id="WP_090193508.1">
    <property type="nucleotide sequence ID" value="NZ_LT629785.1"/>
</dbReference>
<dbReference type="Gene3D" id="3.30.565.10">
    <property type="entry name" value="Histidine kinase-like ATPase, C-terminal domain"/>
    <property type="match status" value="1"/>
</dbReference>
<dbReference type="CDD" id="cd16936">
    <property type="entry name" value="HATPase_RsbW-like"/>
    <property type="match status" value="1"/>
</dbReference>
<feature type="domain" description="Histidine kinase/HSP90-like ATPase" evidence="2">
    <location>
        <begin position="10"/>
        <end position="131"/>
    </location>
</feature>